<dbReference type="HOGENOM" id="CLU_2662380_0_0_2"/>
<sequence>MWNFLLNNFLRLVILQNLCYTVFGLCEIRFIKNRFSCYSTQLKFNLCEYAFRFRPVKALKQRKLNTGPVNSLQIR</sequence>
<protein>
    <submittedName>
        <fullName evidence="1">Uncharacterized protein</fullName>
    </submittedName>
</protein>
<proteinExistence type="predicted"/>
<dbReference type="Proteomes" id="UP000000595">
    <property type="component" value="Chromosome"/>
</dbReference>
<gene>
    <name evidence="1" type="ordered locus">MM_0480</name>
</gene>
<organism evidence="1 2">
    <name type="scientific">Methanosarcina mazei (strain ATCC BAA-159 / DSM 3647 / Goe1 / Go1 / JCM 11833 / OCM 88)</name>
    <name type="common">Methanosarcina frisia</name>
    <dbReference type="NCBI Taxonomy" id="192952"/>
    <lineage>
        <taxon>Archaea</taxon>
        <taxon>Methanobacteriati</taxon>
        <taxon>Methanobacteriota</taxon>
        <taxon>Stenosarchaea group</taxon>
        <taxon>Methanomicrobia</taxon>
        <taxon>Methanosarcinales</taxon>
        <taxon>Methanosarcinaceae</taxon>
        <taxon>Methanosarcina</taxon>
    </lineage>
</organism>
<reference evidence="1 2" key="1">
    <citation type="journal article" date="2002" name="J. Mol. Microbiol. Biotechnol.">
        <title>The genome of Methanosarcina mazei: evidence for lateral gene transfer between Bacteria and Archaea.</title>
        <authorList>
            <person name="Deppenmeier U."/>
            <person name="Johann A."/>
            <person name="Hartsch T."/>
            <person name="Merkl R."/>
            <person name="Schmitz R.A."/>
            <person name="Martinez-Arias R."/>
            <person name="Henne A."/>
            <person name="Wiezer A."/>
            <person name="Baumer S."/>
            <person name="Jacobi C."/>
            <person name="Bruggemann H."/>
            <person name="Lienard T."/>
            <person name="Christmann A."/>
            <person name="Bomeke M."/>
            <person name="Steckel S."/>
            <person name="Bhattacharyya A."/>
            <person name="Lykidis A."/>
            <person name="Overbeek R."/>
            <person name="Klenk H.P."/>
            <person name="Gunsalus R.P."/>
            <person name="Fritz H.J."/>
            <person name="Gottschalk G."/>
        </authorList>
    </citation>
    <scope>NUCLEOTIDE SEQUENCE [LARGE SCALE GENOMIC DNA]</scope>
    <source>
        <strain evidence="2">ATCC BAA-159 / DSM 3647 / Goe1 / Go1 / JCM 11833 / OCM 88</strain>
    </source>
</reference>
<dbReference type="AlphaFoldDB" id="Q8PZL2"/>
<evidence type="ECO:0000313" key="2">
    <source>
        <dbReference type="Proteomes" id="UP000000595"/>
    </source>
</evidence>
<accession>Q8PZL2</accession>
<dbReference type="KEGG" id="mma:MM_0480"/>
<name>Q8PZL2_METMA</name>
<evidence type="ECO:0000313" key="1">
    <source>
        <dbReference type="EMBL" id="AAM30176.1"/>
    </source>
</evidence>
<dbReference type="EMBL" id="AE008384">
    <property type="protein sequence ID" value="AAM30176.1"/>
    <property type="molecule type" value="Genomic_DNA"/>
</dbReference>